<evidence type="ECO:0000256" key="4">
    <source>
        <dbReference type="ARBA" id="ARBA00022679"/>
    </source>
</evidence>
<dbReference type="RefSeq" id="WP_039493073.1">
    <property type="nucleotide sequence ID" value="NZ_JACDRW010000020.1"/>
</dbReference>
<dbReference type="InterPro" id="IPR038709">
    <property type="entry name" value="RpoN_core-bd_sf"/>
</dbReference>
<protein>
    <recommendedName>
        <fullName evidence="2 10">RNA polymerase sigma-54 factor</fullName>
    </recommendedName>
</protein>
<evidence type="ECO:0000256" key="10">
    <source>
        <dbReference type="PIRNR" id="PIRNR000774"/>
    </source>
</evidence>
<dbReference type="GO" id="GO:0003899">
    <property type="term" value="F:DNA-directed RNA polymerase activity"/>
    <property type="evidence" value="ECO:0007669"/>
    <property type="project" value="UniProtKB-EC"/>
</dbReference>
<evidence type="ECO:0000256" key="8">
    <source>
        <dbReference type="ARBA" id="ARBA00023125"/>
    </source>
</evidence>
<evidence type="ECO:0000256" key="9">
    <source>
        <dbReference type="ARBA" id="ARBA00023163"/>
    </source>
</evidence>
<dbReference type="NCBIfam" id="TIGR02395">
    <property type="entry name" value="rpoN_sigma"/>
    <property type="match status" value="1"/>
</dbReference>
<reference evidence="13 14" key="1">
    <citation type="submission" date="2014-08" db="EMBL/GenBank/DDBJ databases">
        <title>Genome sequences of NCPPB Pectobacterium isolates.</title>
        <authorList>
            <person name="Glover R.H."/>
            <person name="Sapp M."/>
            <person name="Elphinstone J."/>
        </authorList>
    </citation>
    <scope>NUCLEOTIDE SEQUENCE [LARGE SCALE GENOMIC DNA]</scope>
    <source>
        <strain evidence="13 14">NCPPB3841</strain>
    </source>
</reference>
<feature type="domain" description="RNA polymerase sigma factor 54 DNA-binding" evidence="11">
    <location>
        <begin position="317"/>
        <end position="475"/>
    </location>
</feature>
<evidence type="ECO:0000256" key="5">
    <source>
        <dbReference type="ARBA" id="ARBA00022695"/>
    </source>
</evidence>
<evidence type="ECO:0000256" key="3">
    <source>
        <dbReference type="ARBA" id="ARBA00022478"/>
    </source>
</evidence>
<keyword evidence="9 10" id="KW-0804">Transcription</keyword>
<dbReference type="NCBIfam" id="NF009118">
    <property type="entry name" value="PRK12469.1"/>
    <property type="match status" value="1"/>
</dbReference>
<comment type="function">
    <text evidence="10">Sigma factors are initiation factors that promote the attachment of RNA polymerase to specific initiation sites and are then released.</text>
</comment>
<evidence type="ECO:0000256" key="2">
    <source>
        <dbReference type="ARBA" id="ARBA00019942"/>
    </source>
</evidence>
<proteinExistence type="inferred from homology"/>
<comment type="caution">
    <text evidence="13">The sequence shown here is derived from an EMBL/GenBank/DDBJ whole genome shotgun (WGS) entry which is preliminary data.</text>
</comment>
<name>A0ABR4VPX6_9GAMM</name>
<dbReference type="Gene3D" id="1.10.10.1330">
    <property type="entry name" value="RNA polymerase sigma-54 factor, core-binding domain"/>
    <property type="match status" value="1"/>
</dbReference>
<accession>A0ABR4VPX6</accession>
<keyword evidence="8 10" id="KW-0238">DNA-binding</keyword>
<dbReference type="PIRSF" id="PIRSF000774">
    <property type="entry name" value="RpoN"/>
    <property type="match status" value="1"/>
</dbReference>
<keyword evidence="7 10" id="KW-0731">Sigma factor</keyword>
<evidence type="ECO:0000313" key="13">
    <source>
        <dbReference type="EMBL" id="KGA41400.1"/>
    </source>
</evidence>
<dbReference type="Pfam" id="PF00309">
    <property type="entry name" value="Sigma54_AID"/>
    <property type="match status" value="1"/>
</dbReference>
<dbReference type="EMBL" id="JQOF01000008">
    <property type="protein sequence ID" value="KGA41400.1"/>
    <property type="molecule type" value="Genomic_DNA"/>
</dbReference>
<dbReference type="PANTHER" id="PTHR32248">
    <property type="entry name" value="RNA POLYMERASE SIGMA-54 FACTOR"/>
    <property type="match status" value="1"/>
</dbReference>
<dbReference type="PRINTS" id="PR00045">
    <property type="entry name" value="SIGMA54FCT"/>
</dbReference>
<gene>
    <name evidence="13" type="ORF">KU75_11470</name>
</gene>
<dbReference type="PROSITE" id="PS00717">
    <property type="entry name" value="SIGMA54_1"/>
    <property type="match status" value="1"/>
</dbReference>
<comment type="similarity">
    <text evidence="1 10">Belongs to the sigma-54 factor family.</text>
</comment>
<dbReference type="InterPro" id="IPR007046">
    <property type="entry name" value="RNA_pol_sigma_54_core-bd"/>
</dbReference>
<evidence type="ECO:0000256" key="1">
    <source>
        <dbReference type="ARBA" id="ARBA00008798"/>
    </source>
</evidence>
<evidence type="ECO:0000256" key="7">
    <source>
        <dbReference type="ARBA" id="ARBA00023082"/>
    </source>
</evidence>
<sequence length="477" mass="53564">MKQGLQLRLSQQLAMTPQLQQAIRLLQLSTLELQQEIQLALESNPLLEQTDQHDEIESFEKADSDSLDTGEALEQRDMPEELPLDATWDEIYSAGTPSGTGTDYRDEELPIYQGETTQTLQDYLMWQVELTPFSDTDAAIATSIVDAVDNTGYLTVPLQDILDSIGDDDVTLEEVEAVLKRVQRFDPVGVAARDLRDCLLVQLSQFADDTPRLTEARLIVSDHLDLLANHDFRSLIRITRLKEEVLKEALALIQSLDPRPGQSINTGESEYVIPDVLVRKVQGIWSVELNTDSVPRLQINQQYAALGNSARNDSDGQFIRSNLQEARWLIKSLESRNDTLLKVTRCIVEQQQDFFEQGEEFMKPMVLADIAQAVDMHESTISRVTTQKFLHSPRGIFELKYFFSSHVNTDSGGEASSTAIRALVKKLIAAENPVKPLSDSKLTALLSDQGIIVARRTVAKYRESLSIPPSNQRKQLI</sequence>
<dbReference type="Proteomes" id="UP000029447">
    <property type="component" value="Unassembled WGS sequence"/>
</dbReference>
<dbReference type="NCBIfam" id="NF004597">
    <property type="entry name" value="PRK05932.1-4"/>
    <property type="match status" value="1"/>
</dbReference>
<dbReference type="InterPro" id="IPR000394">
    <property type="entry name" value="RNA_pol_sigma_54"/>
</dbReference>
<dbReference type="InterPro" id="IPR007634">
    <property type="entry name" value="RNA_pol_sigma_54_DNA-bd"/>
</dbReference>
<evidence type="ECO:0000259" key="12">
    <source>
        <dbReference type="Pfam" id="PF04963"/>
    </source>
</evidence>
<keyword evidence="5 10" id="KW-0548">Nucleotidyltransferase</keyword>
<keyword evidence="4 10" id="KW-0808">Transferase</keyword>
<keyword evidence="6 10" id="KW-0805">Transcription regulation</keyword>
<dbReference type="PROSITE" id="PS00718">
    <property type="entry name" value="SIGMA54_2"/>
    <property type="match status" value="1"/>
</dbReference>
<dbReference type="PANTHER" id="PTHR32248:SF4">
    <property type="entry name" value="RNA POLYMERASE SIGMA-54 FACTOR"/>
    <property type="match status" value="1"/>
</dbReference>
<dbReference type="Pfam" id="PF04963">
    <property type="entry name" value="Sigma54_CBD"/>
    <property type="match status" value="1"/>
</dbReference>
<feature type="domain" description="RNA polymerase sigma factor 54 core-binding" evidence="12">
    <location>
        <begin position="116"/>
        <end position="303"/>
    </location>
</feature>
<organism evidence="13 14">
    <name type="scientific">Pectobacterium odoriferum</name>
    <dbReference type="NCBI Taxonomy" id="78398"/>
    <lineage>
        <taxon>Bacteria</taxon>
        <taxon>Pseudomonadati</taxon>
        <taxon>Pseudomonadota</taxon>
        <taxon>Gammaproteobacteria</taxon>
        <taxon>Enterobacterales</taxon>
        <taxon>Pectobacteriaceae</taxon>
        <taxon>Pectobacterium</taxon>
    </lineage>
</organism>
<evidence type="ECO:0000313" key="14">
    <source>
        <dbReference type="Proteomes" id="UP000029447"/>
    </source>
</evidence>
<keyword evidence="3 10" id="KW-0240">DNA-directed RNA polymerase</keyword>
<dbReference type="PROSITE" id="PS50044">
    <property type="entry name" value="SIGMA54_3"/>
    <property type="match status" value="1"/>
</dbReference>
<dbReference type="Pfam" id="PF04552">
    <property type="entry name" value="Sigma54_DBD"/>
    <property type="match status" value="1"/>
</dbReference>
<dbReference type="Gene3D" id="1.10.10.60">
    <property type="entry name" value="Homeodomain-like"/>
    <property type="match status" value="1"/>
</dbReference>
<evidence type="ECO:0000256" key="6">
    <source>
        <dbReference type="ARBA" id="ARBA00023015"/>
    </source>
</evidence>
<evidence type="ECO:0000259" key="11">
    <source>
        <dbReference type="Pfam" id="PF04552"/>
    </source>
</evidence>
<keyword evidence="14" id="KW-1185">Reference proteome</keyword>
<dbReference type="NCBIfam" id="NF004595">
    <property type="entry name" value="PRK05932.1-2"/>
    <property type="match status" value="1"/>
</dbReference>